<reference evidence="4 5" key="1">
    <citation type="submission" date="2018-04" db="EMBL/GenBank/DDBJ databases">
        <authorList>
            <person name="Zhang X."/>
            <person name="Yuan J."/>
            <person name="Li F."/>
            <person name="Xiang J."/>
        </authorList>
    </citation>
    <scope>NUCLEOTIDE SEQUENCE [LARGE SCALE GENOMIC DNA]</scope>
    <source>
        <tissue evidence="4">Muscle</tissue>
    </source>
</reference>
<proteinExistence type="predicted"/>
<comment type="caution">
    <text evidence="4">The sequence shown here is derived from an EMBL/GenBank/DDBJ whole genome shotgun (WGS) entry which is preliminary data.</text>
</comment>
<feature type="transmembrane region" description="Helical" evidence="2">
    <location>
        <begin position="345"/>
        <end position="369"/>
    </location>
</feature>
<evidence type="ECO:0000313" key="4">
    <source>
        <dbReference type="EMBL" id="ROT68560.1"/>
    </source>
</evidence>
<name>A0A3R7M6N4_PENVA</name>
<accession>A0A3R7M6N4</accession>
<feature type="transmembrane region" description="Helical" evidence="2">
    <location>
        <begin position="310"/>
        <end position="333"/>
    </location>
</feature>
<evidence type="ECO:0000313" key="5">
    <source>
        <dbReference type="Proteomes" id="UP000283509"/>
    </source>
</evidence>
<keyword evidence="2" id="KW-0472">Membrane</keyword>
<dbReference type="Proteomes" id="UP000283509">
    <property type="component" value="Unassembled WGS sequence"/>
</dbReference>
<feature type="signal peptide" evidence="3">
    <location>
        <begin position="1"/>
        <end position="36"/>
    </location>
</feature>
<keyword evidence="5" id="KW-1185">Reference proteome</keyword>
<feature type="transmembrane region" description="Helical" evidence="2">
    <location>
        <begin position="94"/>
        <end position="115"/>
    </location>
</feature>
<protein>
    <submittedName>
        <fullName evidence="4">Uncharacterized protein</fullName>
    </submittedName>
</protein>
<feature type="region of interest" description="Disordered" evidence="1">
    <location>
        <begin position="249"/>
        <end position="269"/>
    </location>
</feature>
<keyword evidence="2" id="KW-1133">Transmembrane helix</keyword>
<reference evidence="4 5" key="2">
    <citation type="submission" date="2019-01" db="EMBL/GenBank/DDBJ databases">
        <title>The decoding of complex shrimp genome reveals the adaptation for benthos swimmer, frequently molting mechanism and breeding impact on genome.</title>
        <authorList>
            <person name="Sun Y."/>
            <person name="Gao Y."/>
            <person name="Yu Y."/>
        </authorList>
    </citation>
    <scope>NUCLEOTIDE SEQUENCE [LARGE SCALE GENOMIC DNA]</scope>
    <source>
        <tissue evidence="4">Muscle</tissue>
    </source>
</reference>
<keyword evidence="2" id="KW-0812">Transmembrane</keyword>
<evidence type="ECO:0000256" key="3">
    <source>
        <dbReference type="SAM" id="SignalP"/>
    </source>
</evidence>
<feature type="chain" id="PRO_5018672279" evidence="3">
    <location>
        <begin position="37"/>
        <end position="433"/>
    </location>
</feature>
<organism evidence="4 5">
    <name type="scientific">Penaeus vannamei</name>
    <name type="common">Whiteleg shrimp</name>
    <name type="synonym">Litopenaeus vannamei</name>
    <dbReference type="NCBI Taxonomy" id="6689"/>
    <lineage>
        <taxon>Eukaryota</taxon>
        <taxon>Metazoa</taxon>
        <taxon>Ecdysozoa</taxon>
        <taxon>Arthropoda</taxon>
        <taxon>Crustacea</taxon>
        <taxon>Multicrustacea</taxon>
        <taxon>Malacostraca</taxon>
        <taxon>Eumalacostraca</taxon>
        <taxon>Eucarida</taxon>
        <taxon>Decapoda</taxon>
        <taxon>Dendrobranchiata</taxon>
        <taxon>Penaeoidea</taxon>
        <taxon>Penaeidae</taxon>
        <taxon>Penaeus</taxon>
    </lineage>
</organism>
<dbReference type="EMBL" id="QCYY01002657">
    <property type="protein sequence ID" value="ROT68560.1"/>
    <property type="molecule type" value="Genomic_DNA"/>
</dbReference>
<sequence>MCSCSLSFTAISIHSPPLLHFLCVLLFSQTFPLTTSSSSLSSLTHSSLLVLSQAAPSAPHYAIFNSIRALPSLTLVSQPPSLFLTSLPSSRTDFILIFAVLSPLSRLFFIADLYYSESVARRAHAILSGFFLSRIVTARTCSWSELGDFVRTSAGGLSRPRSSFFFFSSRYLSLSYSGRVLLIVLNSLDSPSYSCPSLLTCHSSGTPLNPPDLLSLSLSRHLRAPQVLISSLFASHQVSPPSLRWPRAGACRGGPPGEPRPAPPARGARPCEAPPLGRLPRALPAFIFPLFLSSFPPFSSSYRISLPFRLSCLFLSLSLFPIDLIYFTFLYLSSFFVSSLFSYHAFIFLSFLSLYSIISFLSSLSHLFLPPLSSPYLFPSFLPLSFPHFFLPFPLLSIPPFLLPFSPPLLPPLPFLPSPHVHVLSSSVYDFFI</sequence>
<dbReference type="AlphaFoldDB" id="A0A3R7M6N4"/>
<evidence type="ECO:0000256" key="2">
    <source>
        <dbReference type="SAM" id="Phobius"/>
    </source>
</evidence>
<evidence type="ECO:0000256" key="1">
    <source>
        <dbReference type="SAM" id="MobiDB-lite"/>
    </source>
</evidence>
<keyword evidence="3" id="KW-0732">Signal</keyword>
<gene>
    <name evidence="4" type="ORF">C7M84_013292</name>
</gene>
<feature type="transmembrane region" description="Helical" evidence="2">
    <location>
        <begin position="381"/>
        <end position="403"/>
    </location>
</feature>